<keyword evidence="1" id="KW-0472">Membrane</keyword>
<protein>
    <submittedName>
        <fullName evidence="2">Uncharacterized protein</fullName>
    </submittedName>
</protein>
<sequence length="189" mass="20307">MAERIVVVRWTPALAAGILAVTATLWMVPLAYLLGGSYRGTDLALRWAGVAVLAVPFLWVAWRVPKTVRGMGLTVDAAGIHPFDGGTTDTIGWHEIAAVGFGSYAGTYRGLQTTTIAGLEIYLTDATDAARHPRLRGDWQEIPAPAPGLSAGCFRYTVSPYSDAGARVEAAVRRHRPQLWLGPFLHGPD</sequence>
<reference evidence="2 3" key="1">
    <citation type="submission" date="2019-04" db="EMBL/GenBank/DDBJ databases">
        <title>Draft, Whole-Genome Sequence of the Anthracene-degrading Mycobacterium frederiksbergense LB501T, Isolated from a Polycyclic Aromatic Hydrocarbon (PAH)-Contaminated Soil.</title>
        <authorList>
            <person name="Augelletti F."/>
        </authorList>
    </citation>
    <scope>NUCLEOTIDE SEQUENCE [LARGE SCALE GENOMIC DNA]</scope>
    <source>
        <strain evidence="2 3">LB 501T</strain>
    </source>
</reference>
<dbReference type="Proteomes" id="UP000501849">
    <property type="component" value="Chromosome"/>
</dbReference>
<keyword evidence="1" id="KW-0812">Transmembrane</keyword>
<evidence type="ECO:0000256" key="1">
    <source>
        <dbReference type="SAM" id="Phobius"/>
    </source>
</evidence>
<evidence type="ECO:0000313" key="3">
    <source>
        <dbReference type="Proteomes" id="UP000501849"/>
    </source>
</evidence>
<dbReference type="KEGG" id="mfre:EXE63_19190"/>
<dbReference type="RefSeq" id="WP_168143229.1">
    <property type="nucleotide sequence ID" value="NZ_CP038799.1"/>
</dbReference>
<dbReference type="EMBL" id="CP038799">
    <property type="protein sequence ID" value="QIV82772.1"/>
    <property type="molecule type" value="Genomic_DNA"/>
</dbReference>
<gene>
    <name evidence="2" type="ORF">EXE63_19190</name>
</gene>
<keyword evidence="3" id="KW-1185">Reference proteome</keyword>
<accession>A0A6H0S596</accession>
<evidence type="ECO:0000313" key="2">
    <source>
        <dbReference type="EMBL" id="QIV82772.1"/>
    </source>
</evidence>
<feature type="transmembrane region" description="Helical" evidence="1">
    <location>
        <begin position="12"/>
        <end position="32"/>
    </location>
</feature>
<dbReference type="AlphaFoldDB" id="A0A6H0S596"/>
<organism evidence="2 3">
    <name type="scientific">Mycolicibacterium frederiksbergense</name>
    <dbReference type="NCBI Taxonomy" id="117567"/>
    <lineage>
        <taxon>Bacteria</taxon>
        <taxon>Bacillati</taxon>
        <taxon>Actinomycetota</taxon>
        <taxon>Actinomycetes</taxon>
        <taxon>Mycobacteriales</taxon>
        <taxon>Mycobacteriaceae</taxon>
        <taxon>Mycolicibacterium</taxon>
    </lineage>
</organism>
<feature type="transmembrane region" description="Helical" evidence="1">
    <location>
        <begin position="44"/>
        <end position="62"/>
    </location>
</feature>
<keyword evidence="1" id="KW-1133">Transmembrane helix</keyword>
<name>A0A6H0S596_9MYCO</name>
<proteinExistence type="predicted"/>